<gene>
    <name evidence="5" type="primary">RPL7A</name>
    <name evidence="5" type="ORF">CFP56_026174</name>
</gene>
<dbReference type="InterPro" id="IPR036919">
    <property type="entry name" value="Ribo_uL30_ferredoxin-like_sf"/>
</dbReference>
<keyword evidence="2 5" id="KW-0689">Ribosomal protein</keyword>
<dbReference type="GO" id="GO:0003735">
    <property type="term" value="F:structural constituent of ribosome"/>
    <property type="evidence" value="ECO:0007669"/>
    <property type="project" value="TreeGrafter"/>
</dbReference>
<evidence type="ECO:0000256" key="3">
    <source>
        <dbReference type="ARBA" id="ARBA00023274"/>
    </source>
</evidence>
<dbReference type="PANTHER" id="PTHR11524:SF36">
    <property type="entry name" value="LARGE RIBOSOMAL SUBUNIT PROTEIN UL30Z"/>
    <property type="match status" value="1"/>
</dbReference>
<dbReference type="Pfam" id="PF00327">
    <property type="entry name" value="Ribosomal_L30"/>
    <property type="match status" value="1"/>
</dbReference>
<dbReference type="NCBIfam" id="TIGR01310">
    <property type="entry name" value="uL30_euk"/>
    <property type="match status" value="1"/>
</dbReference>
<dbReference type="FunFam" id="3.30.1390.20:FF:000003">
    <property type="entry name" value="60S ribosomal protein L7"/>
    <property type="match status" value="1"/>
</dbReference>
<dbReference type="InterPro" id="IPR016082">
    <property type="entry name" value="Ribosomal_uL30_ferredoxin-like"/>
</dbReference>
<comment type="caution">
    <text evidence="5">The sequence shown here is derived from an EMBL/GenBank/DDBJ whole genome shotgun (WGS) entry which is preliminary data.</text>
</comment>
<feature type="domain" description="Large ribosomal subunit protein uL30-like ferredoxin-like fold" evidence="4">
    <location>
        <begin position="136"/>
        <end position="186"/>
    </location>
</feature>
<dbReference type="PANTHER" id="PTHR11524">
    <property type="entry name" value="60S RIBOSOMAL PROTEIN L7"/>
    <property type="match status" value="1"/>
</dbReference>
<evidence type="ECO:0000313" key="6">
    <source>
        <dbReference type="Proteomes" id="UP000237347"/>
    </source>
</evidence>
<dbReference type="GO" id="GO:0000463">
    <property type="term" value="P:maturation of LSU-rRNA from tricistronic rRNA transcript (SSU-rRNA, 5.8S rRNA, LSU-rRNA)"/>
    <property type="evidence" value="ECO:0007669"/>
    <property type="project" value="TreeGrafter"/>
</dbReference>
<protein>
    <submittedName>
        <fullName evidence="5">60s ribosomal protein l7-1</fullName>
    </submittedName>
</protein>
<name>A0AAW0K0Z9_QUESU</name>
<sequence>MAEEEAPLAYIPEVILKKRKSNEDWALKRKAQYEDRQSALKKKAKQEFIRMPEDFIKQYRTRLPSIRCNGLFLGHRLFVHEKHAMVAEMCMLINLGDVLVKIENFGRYLDELDLIKLKQRTKRKRPNLTVTDTKLLFVLRINGKKEMHPRTRKLLYNLRLRKVFNGVFVIANKFIVEKLEKVEPYVTYGYPNLKNVRELIYKKGLLNIDKQRVPLTDNNIIEQALGKYDIICIEDIVHEIATVGPHFKEVTSSLWPFSLNKPEGGLQGTKMVYKRGGDAGNREDHINELISKMN</sequence>
<evidence type="ECO:0000256" key="2">
    <source>
        <dbReference type="ARBA" id="ARBA00022980"/>
    </source>
</evidence>
<dbReference type="GO" id="GO:0022625">
    <property type="term" value="C:cytosolic large ribosomal subunit"/>
    <property type="evidence" value="ECO:0007669"/>
    <property type="project" value="TreeGrafter"/>
</dbReference>
<keyword evidence="3" id="KW-0687">Ribonucleoprotein</keyword>
<dbReference type="AlphaFoldDB" id="A0AAW0K0Z9"/>
<dbReference type="GO" id="GO:0003723">
    <property type="term" value="F:RNA binding"/>
    <property type="evidence" value="ECO:0007669"/>
    <property type="project" value="InterPro"/>
</dbReference>
<dbReference type="SUPFAM" id="SSF55129">
    <property type="entry name" value="Ribosomal protein L30p/L7e"/>
    <property type="match status" value="1"/>
</dbReference>
<dbReference type="EMBL" id="PKMF04000419">
    <property type="protein sequence ID" value="KAK7832848.1"/>
    <property type="molecule type" value="Genomic_DNA"/>
</dbReference>
<dbReference type="InterPro" id="IPR005998">
    <property type="entry name" value="Ribosomal_uL30_euk"/>
</dbReference>
<evidence type="ECO:0000259" key="4">
    <source>
        <dbReference type="Pfam" id="PF00327"/>
    </source>
</evidence>
<dbReference type="InterPro" id="IPR039699">
    <property type="entry name" value="Ribosomal_uL30"/>
</dbReference>
<dbReference type="Proteomes" id="UP000237347">
    <property type="component" value="Unassembled WGS sequence"/>
</dbReference>
<dbReference type="InterPro" id="IPR035808">
    <property type="entry name" value="Ribosomal_uL30_euk_arc"/>
</dbReference>
<dbReference type="Gene3D" id="3.30.1390.20">
    <property type="entry name" value="Ribosomal protein L30, ferredoxin-like fold domain"/>
    <property type="match status" value="2"/>
</dbReference>
<reference evidence="5 6" key="1">
    <citation type="journal article" date="2018" name="Sci. Data">
        <title>The draft genome sequence of cork oak.</title>
        <authorList>
            <person name="Ramos A.M."/>
            <person name="Usie A."/>
            <person name="Barbosa P."/>
            <person name="Barros P.M."/>
            <person name="Capote T."/>
            <person name="Chaves I."/>
            <person name="Simoes F."/>
            <person name="Abreu I."/>
            <person name="Carrasquinho I."/>
            <person name="Faro C."/>
            <person name="Guimaraes J.B."/>
            <person name="Mendonca D."/>
            <person name="Nobrega F."/>
            <person name="Rodrigues L."/>
            <person name="Saibo N.J.M."/>
            <person name="Varela M.C."/>
            <person name="Egas C."/>
            <person name="Matos J."/>
            <person name="Miguel C.M."/>
            <person name="Oliveira M.M."/>
            <person name="Ricardo C.P."/>
            <person name="Goncalves S."/>
        </authorList>
    </citation>
    <scope>NUCLEOTIDE SEQUENCE [LARGE SCALE GENOMIC DNA]</scope>
    <source>
        <strain evidence="6">cv. HL8</strain>
    </source>
</reference>
<organism evidence="5 6">
    <name type="scientific">Quercus suber</name>
    <name type="common">Cork oak</name>
    <dbReference type="NCBI Taxonomy" id="58331"/>
    <lineage>
        <taxon>Eukaryota</taxon>
        <taxon>Viridiplantae</taxon>
        <taxon>Streptophyta</taxon>
        <taxon>Embryophyta</taxon>
        <taxon>Tracheophyta</taxon>
        <taxon>Spermatophyta</taxon>
        <taxon>Magnoliopsida</taxon>
        <taxon>eudicotyledons</taxon>
        <taxon>Gunneridae</taxon>
        <taxon>Pentapetalae</taxon>
        <taxon>rosids</taxon>
        <taxon>fabids</taxon>
        <taxon>Fagales</taxon>
        <taxon>Fagaceae</taxon>
        <taxon>Quercus</taxon>
    </lineage>
</organism>
<accession>A0AAW0K0Z9</accession>
<comment type="similarity">
    <text evidence="1">Belongs to the universal ribosomal protein uL30 family.</text>
</comment>
<evidence type="ECO:0000313" key="5">
    <source>
        <dbReference type="EMBL" id="KAK7832848.1"/>
    </source>
</evidence>
<dbReference type="CDD" id="cd01657">
    <property type="entry name" value="Ribosomal_L7_archeal_euk"/>
    <property type="match status" value="1"/>
</dbReference>
<evidence type="ECO:0000256" key="1">
    <source>
        <dbReference type="ARBA" id="ARBA00007594"/>
    </source>
</evidence>
<keyword evidence="6" id="KW-1185">Reference proteome</keyword>
<proteinExistence type="inferred from homology"/>